<proteinExistence type="predicted"/>
<sequence length="192" mass="21848">MSLRIMLVDQDSARSAILEQALNDAGHKVVARIKHGHNLLRELKECQPDMVIMDLEAPGRDTLEQMREISRDQPKPIILFSNKRDGDYIRQAVQAGVSAYVVDGLSQERIMPIVEVAMARFREFEALKRELQETKTQLADRKVVDKAKGILMQRKGMSEDEAYQLLRKTAMSRNMRIADVARTLLSLEGLTD</sequence>
<dbReference type="GO" id="GO:0000160">
    <property type="term" value="P:phosphorelay signal transduction system"/>
    <property type="evidence" value="ECO:0007669"/>
    <property type="project" value="InterPro"/>
</dbReference>
<dbReference type="PROSITE" id="PS50110">
    <property type="entry name" value="RESPONSE_REGULATORY"/>
    <property type="match status" value="1"/>
</dbReference>
<accession>A0A250KLR0</accession>
<evidence type="ECO:0000256" key="2">
    <source>
        <dbReference type="SAM" id="Coils"/>
    </source>
</evidence>
<feature type="modified residue" description="4-aspartylphosphate" evidence="1">
    <location>
        <position position="54"/>
    </location>
</feature>
<dbReference type="AlphaFoldDB" id="A0A250KLR0"/>
<reference evidence="5 6" key="1">
    <citation type="submission" date="2016-12" db="EMBL/GenBank/DDBJ databases">
        <title>Genome sequencing of Methylocaldum marinum.</title>
        <authorList>
            <person name="Takeuchi M."/>
            <person name="Kamagata Y."/>
            <person name="Hiraoka S."/>
            <person name="Oshima K."/>
            <person name="Hattori M."/>
            <person name="Iwasaki W."/>
        </authorList>
    </citation>
    <scope>NUCLEOTIDE SEQUENCE [LARGE SCALE GENOMIC DNA]</scope>
    <source>
        <strain evidence="5 6">S8</strain>
    </source>
</reference>
<dbReference type="InterPro" id="IPR036388">
    <property type="entry name" value="WH-like_DNA-bd_sf"/>
</dbReference>
<dbReference type="InterPro" id="IPR001789">
    <property type="entry name" value="Sig_transdc_resp-reg_receiver"/>
</dbReference>
<dbReference type="Gene3D" id="1.10.10.10">
    <property type="entry name" value="Winged helix-like DNA-binding domain superfamily/Winged helix DNA-binding domain"/>
    <property type="match status" value="1"/>
</dbReference>
<evidence type="ECO:0000256" key="1">
    <source>
        <dbReference type="PROSITE-ProRule" id="PRU00169"/>
    </source>
</evidence>
<dbReference type="PANTHER" id="PTHR43367">
    <property type="match status" value="1"/>
</dbReference>
<dbReference type="RefSeq" id="WP_119628287.1">
    <property type="nucleotide sequence ID" value="NZ_AP017928.1"/>
</dbReference>
<dbReference type="EMBL" id="AP017928">
    <property type="protein sequence ID" value="BBA32507.1"/>
    <property type="molecule type" value="Genomic_DNA"/>
</dbReference>
<dbReference type="OrthoDB" id="9782798at2"/>
<dbReference type="SMART" id="SM00448">
    <property type="entry name" value="REC"/>
    <property type="match status" value="1"/>
</dbReference>
<keyword evidence="1" id="KW-0597">Phosphoprotein</keyword>
<organism evidence="5 6">
    <name type="scientific">Methylocaldum marinum</name>
    <dbReference type="NCBI Taxonomy" id="1432792"/>
    <lineage>
        <taxon>Bacteria</taxon>
        <taxon>Pseudomonadati</taxon>
        <taxon>Pseudomonadota</taxon>
        <taxon>Gammaproteobacteria</taxon>
        <taxon>Methylococcales</taxon>
        <taxon>Methylococcaceae</taxon>
        <taxon>Methylocaldum</taxon>
    </lineage>
</organism>
<dbReference type="Pfam" id="PF03861">
    <property type="entry name" value="ANTAR"/>
    <property type="match status" value="1"/>
</dbReference>
<dbReference type="Pfam" id="PF00072">
    <property type="entry name" value="Response_reg"/>
    <property type="match status" value="1"/>
</dbReference>
<dbReference type="KEGG" id="mmai:sS8_0542"/>
<dbReference type="GO" id="GO:0003723">
    <property type="term" value="F:RNA binding"/>
    <property type="evidence" value="ECO:0007669"/>
    <property type="project" value="InterPro"/>
</dbReference>
<dbReference type="PIRSF" id="PIRSF036382">
    <property type="entry name" value="RR_antiterm"/>
    <property type="match status" value="1"/>
</dbReference>
<name>A0A250KLR0_9GAMM</name>
<gene>
    <name evidence="5" type="ORF">sS8_0542</name>
</gene>
<dbReference type="Proteomes" id="UP000266313">
    <property type="component" value="Chromosome"/>
</dbReference>
<dbReference type="SMART" id="SM01012">
    <property type="entry name" value="ANTAR"/>
    <property type="match status" value="1"/>
</dbReference>
<dbReference type="Gene3D" id="3.40.50.2300">
    <property type="match status" value="1"/>
</dbReference>
<keyword evidence="6" id="KW-1185">Reference proteome</keyword>
<dbReference type="InterPro" id="IPR005561">
    <property type="entry name" value="ANTAR"/>
</dbReference>
<evidence type="ECO:0000259" key="4">
    <source>
        <dbReference type="PROSITE" id="PS50921"/>
    </source>
</evidence>
<protein>
    <submittedName>
        <fullName evidence="5">Response regulator NasT</fullName>
    </submittedName>
</protein>
<feature type="domain" description="Response regulatory" evidence="3">
    <location>
        <begin position="4"/>
        <end position="118"/>
    </location>
</feature>
<evidence type="ECO:0000259" key="3">
    <source>
        <dbReference type="PROSITE" id="PS50110"/>
    </source>
</evidence>
<dbReference type="InterPro" id="IPR011006">
    <property type="entry name" value="CheY-like_superfamily"/>
</dbReference>
<feature type="domain" description="ANTAR" evidence="4">
    <location>
        <begin position="124"/>
        <end position="185"/>
    </location>
</feature>
<dbReference type="PROSITE" id="PS50921">
    <property type="entry name" value="ANTAR"/>
    <property type="match status" value="1"/>
</dbReference>
<evidence type="ECO:0000313" key="6">
    <source>
        <dbReference type="Proteomes" id="UP000266313"/>
    </source>
</evidence>
<feature type="coiled-coil region" evidence="2">
    <location>
        <begin position="114"/>
        <end position="141"/>
    </location>
</feature>
<evidence type="ECO:0000313" key="5">
    <source>
        <dbReference type="EMBL" id="BBA32507.1"/>
    </source>
</evidence>
<dbReference type="InterPro" id="IPR008327">
    <property type="entry name" value="Sig_transdc_resp-reg_antiterm"/>
</dbReference>
<dbReference type="PANTHER" id="PTHR43367:SF1">
    <property type="entry name" value="TWO-COMPONENT RESPONSE REGULATOR-LIKE APRR6-RELATED"/>
    <property type="match status" value="1"/>
</dbReference>
<keyword evidence="2" id="KW-0175">Coiled coil</keyword>
<dbReference type="SUPFAM" id="SSF52172">
    <property type="entry name" value="CheY-like"/>
    <property type="match status" value="1"/>
</dbReference>